<keyword evidence="9 12" id="KW-0949">S-adenosyl-L-methionine</keyword>
<evidence type="ECO:0000259" key="13">
    <source>
        <dbReference type="Pfam" id="PF04452"/>
    </source>
</evidence>
<evidence type="ECO:0000313" key="15">
    <source>
        <dbReference type="EMBL" id="MBU9738355.1"/>
    </source>
</evidence>
<dbReference type="InterPro" id="IPR029026">
    <property type="entry name" value="tRNA_m1G_MTases_N"/>
</dbReference>
<keyword evidence="5 12" id="KW-0963">Cytoplasm</keyword>
<dbReference type="AlphaFoldDB" id="A0A949K3X7"/>
<dbReference type="Pfam" id="PF04452">
    <property type="entry name" value="Methyltrans_RNA"/>
    <property type="match status" value="1"/>
</dbReference>
<dbReference type="PANTHER" id="PTHR30027">
    <property type="entry name" value="RIBOSOMAL RNA SMALL SUBUNIT METHYLTRANSFERASE E"/>
    <property type="match status" value="1"/>
</dbReference>
<sequence>MYHFFVNPEQIQDSEIVILGTDVNHIRNVLRMKPGEKVSVSTDGAFREYQCEISKIEPDCIRLGVLSVEEENRELPCRITLFQGLPKSDKMELIIQKAVELGVYAVVPVETRRTVVKLDAKKEQNKLKRWNAIAQSAAKQSGRMVIPKVRESMKLADALAYAQSLDHIFIPYEHAQGMAKSREFLQAVKSGQSVGIFIGPEGGFEESEVQKACGMGAQPVSLGRRILRTETAGLAILSVLMFQLECNDAIGIN</sequence>
<dbReference type="Gene3D" id="3.40.1280.10">
    <property type="match status" value="1"/>
</dbReference>
<dbReference type="SUPFAM" id="SSF88697">
    <property type="entry name" value="PUA domain-like"/>
    <property type="match status" value="1"/>
</dbReference>
<evidence type="ECO:0000256" key="10">
    <source>
        <dbReference type="ARBA" id="ARBA00025699"/>
    </source>
</evidence>
<dbReference type="InterPro" id="IPR015947">
    <property type="entry name" value="PUA-like_sf"/>
</dbReference>
<dbReference type="GO" id="GO:0070475">
    <property type="term" value="P:rRNA base methylation"/>
    <property type="evidence" value="ECO:0007669"/>
    <property type="project" value="TreeGrafter"/>
</dbReference>
<evidence type="ECO:0000256" key="9">
    <source>
        <dbReference type="ARBA" id="ARBA00022691"/>
    </source>
</evidence>
<evidence type="ECO:0000259" key="14">
    <source>
        <dbReference type="Pfam" id="PF20260"/>
    </source>
</evidence>
<dbReference type="InterPro" id="IPR006700">
    <property type="entry name" value="RsmE"/>
</dbReference>
<dbReference type="NCBIfam" id="TIGR00046">
    <property type="entry name" value="RsmE family RNA methyltransferase"/>
    <property type="match status" value="1"/>
</dbReference>
<comment type="subcellular location">
    <subcellularLocation>
        <location evidence="1 12">Cytoplasm</location>
    </subcellularLocation>
</comment>
<accession>A0A949K3X7</accession>
<dbReference type="InterPro" id="IPR029028">
    <property type="entry name" value="Alpha/beta_knot_MTases"/>
</dbReference>
<dbReference type="PIRSF" id="PIRSF015601">
    <property type="entry name" value="MTase_slr0722"/>
    <property type="match status" value="1"/>
</dbReference>
<dbReference type="Gene3D" id="2.40.240.20">
    <property type="entry name" value="Hypothetical PUA domain-like, domain 1"/>
    <property type="match status" value="1"/>
</dbReference>
<evidence type="ECO:0000256" key="3">
    <source>
        <dbReference type="ARBA" id="ARBA00012328"/>
    </source>
</evidence>
<comment type="function">
    <text evidence="10 12">Specifically methylates the N3 position of the uracil ring of uridine 1498 (m3U1498) in 16S rRNA. Acts on the fully assembled 30S ribosomal subunit.</text>
</comment>
<dbReference type="PANTHER" id="PTHR30027:SF3">
    <property type="entry name" value="16S RRNA (URACIL(1498)-N(3))-METHYLTRANSFERASE"/>
    <property type="match status" value="1"/>
</dbReference>
<keyword evidence="16" id="KW-1185">Reference proteome</keyword>
<keyword evidence="6 12" id="KW-0698">rRNA processing</keyword>
<dbReference type="InterPro" id="IPR046887">
    <property type="entry name" value="RsmE_PUA-like"/>
</dbReference>
<organism evidence="15 16">
    <name type="scientific">Diplocloster agilis</name>
    <dbReference type="NCBI Taxonomy" id="2850323"/>
    <lineage>
        <taxon>Bacteria</taxon>
        <taxon>Bacillati</taxon>
        <taxon>Bacillota</taxon>
        <taxon>Clostridia</taxon>
        <taxon>Lachnospirales</taxon>
        <taxon>Lachnospiraceae</taxon>
        <taxon>Diplocloster</taxon>
    </lineage>
</organism>
<name>A0A949K3X7_9FIRM</name>
<dbReference type="SUPFAM" id="SSF75217">
    <property type="entry name" value="alpha/beta knot"/>
    <property type="match status" value="1"/>
</dbReference>
<evidence type="ECO:0000256" key="4">
    <source>
        <dbReference type="ARBA" id="ARBA00013673"/>
    </source>
</evidence>
<comment type="similarity">
    <text evidence="2 12">Belongs to the RNA methyltransferase RsmE family.</text>
</comment>
<evidence type="ECO:0000313" key="16">
    <source>
        <dbReference type="Proteomes" id="UP000712157"/>
    </source>
</evidence>
<evidence type="ECO:0000256" key="7">
    <source>
        <dbReference type="ARBA" id="ARBA00022603"/>
    </source>
</evidence>
<gene>
    <name evidence="15" type="ORF">KTH89_17565</name>
</gene>
<evidence type="ECO:0000256" key="8">
    <source>
        <dbReference type="ARBA" id="ARBA00022679"/>
    </source>
</evidence>
<reference evidence="15" key="1">
    <citation type="submission" date="2021-06" db="EMBL/GenBank/DDBJ databases">
        <title>Description of novel taxa of the family Lachnospiraceae.</title>
        <authorList>
            <person name="Chaplin A.V."/>
            <person name="Sokolova S.R."/>
            <person name="Pikina A.P."/>
            <person name="Korzhanova M."/>
            <person name="Belova V."/>
            <person name="Korostin D."/>
            <person name="Efimov B.A."/>
        </authorList>
    </citation>
    <scope>NUCLEOTIDE SEQUENCE</scope>
    <source>
        <strain evidence="15">ASD5720</strain>
    </source>
</reference>
<dbReference type="EC" id="2.1.1.193" evidence="3 12"/>
<dbReference type="GO" id="GO:0070042">
    <property type="term" value="F:rRNA (uridine-N3-)-methyltransferase activity"/>
    <property type="evidence" value="ECO:0007669"/>
    <property type="project" value="TreeGrafter"/>
</dbReference>
<protein>
    <recommendedName>
        <fullName evidence="4 12">Ribosomal RNA small subunit methyltransferase E</fullName>
        <ecNumber evidence="3 12">2.1.1.193</ecNumber>
    </recommendedName>
</protein>
<dbReference type="NCBIfam" id="NF008692">
    <property type="entry name" value="PRK11713.1-5"/>
    <property type="match status" value="1"/>
</dbReference>
<comment type="caution">
    <text evidence="15">The sequence shown here is derived from an EMBL/GenBank/DDBJ whole genome shotgun (WGS) entry which is preliminary data.</text>
</comment>
<dbReference type="CDD" id="cd18084">
    <property type="entry name" value="RsmE-like"/>
    <property type="match status" value="1"/>
</dbReference>
<dbReference type="Pfam" id="PF20260">
    <property type="entry name" value="PUA_4"/>
    <property type="match status" value="1"/>
</dbReference>
<evidence type="ECO:0000256" key="1">
    <source>
        <dbReference type="ARBA" id="ARBA00004496"/>
    </source>
</evidence>
<dbReference type="EMBL" id="JAHQCW010000033">
    <property type="protein sequence ID" value="MBU9738355.1"/>
    <property type="molecule type" value="Genomic_DNA"/>
</dbReference>
<evidence type="ECO:0000256" key="6">
    <source>
        <dbReference type="ARBA" id="ARBA00022552"/>
    </source>
</evidence>
<feature type="domain" description="Ribosomal RNA small subunit methyltransferase E methyltransferase" evidence="13">
    <location>
        <begin position="74"/>
        <end position="241"/>
    </location>
</feature>
<feature type="domain" description="Ribosomal RNA small subunit methyltransferase E PUA-like" evidence="14">
    <location>
        <begin position="20"/>
        <end position="59"/>
    </location>
</feature>
<keyword evidence="8 12" id="KW-0808">Transferase</keyword>
<dbReference type="InterPro" id="IPR046886">
    <property type="entry name" value="RsmE_MTase_dom"/>
</dbReference>
<evidence type="ECO:0000256" key="11">
    <source>
        <dbReference type="ARBA" id="ARBA00047944"/>
    </source>
</evidence>
<keyword evidence="7 12" id="KW-0489">Methyltransferase</keyword>
<evidence type="ECO:0000256" key="12">
    <source>
        <dbReference type="PIRNR" id="PIRNR015601"/>
    </source>
</evidence>
<comment type="catalytic activity">
    <reaction evidence="11 12">
        <text>uridine(1498) in 16S rRNA + S-adenosyl-L-methionine = N(3)-methyluridine(1498) in 16S rRNA + S-adenosyl-L-homocysteine + H(+)</text>
        <dbReference type="Rhea" id="RHEA:42920"/>
        <dbReference type="Rhea" id="RHEA-COMP:10283"/>
        <dbReference type="Rhea" id="RHEA-COMP:10284"/>
        <dbReference type="ChEBI" id="CHEBI:15378"/>
        <dbReference type="ChEBI" id="CHEBI:57856"/>
        <dbReference type="ChEBI" id="CHEBI:59789"/>
        <dbReference type="ChEBI" id="CHEBI:65315"/>
        <dbReference type="ChEBI" id="CHEBI:74502"/>
        <dbReference type="EC" id="2.1.1.193"/>
    </reaction>
</comment>
<dbReference type="RefSeq" id="WP_238722564.1">
    <property type="nucleotide sequence ID" value="NZ_JAHQCW010000033.1"/>
</dbReference>
<evidence type="ECO:0000256" key="2">
    <source>
        <dbReference type="ARBA" id="ARBA00005528"/>
    </source>
</evidence>
<dbReference type="Proteomes" id="UP000712157">
    <property type="component" value="Unassembled WGS sequence"/>
</dbReference>
<proteinExistence type="inferred from homology"/>
<evidence type="ECO:0000256" key="5">
    <source>
        <dbReference type="ARBA" id="ARBA00022490"/>
    </source>
</evidence>
<dbReference type="GO" id="GO:0005737">
    <property type="term" value="C:cytoplasm"/>
    <property type="evidence" value="ECO:0007669"/>
    <property type="project" value="UniProtKB-SubCell"/>
</dbReference>